<reference evidence="2 3" key="1">
    <citation type="submission" date="2018-08" db="EMBL/GenBank/DDBJ databases">
        <title>Recombination of ecologically and evolutionarily significant loci maintains genetic cohesion in the Pseudomonas syringae species complex.</title>
        <authorList>
            <person name="Dillon M."/>
            <person name="Thakur S."/>
            <person name="Almeida R.N.D."/>
            <person name="Weir B.S."/>
            <person name="Guttman D.S."/>
        </authorList>
    </citation>
    <scope>NUCLEOTIDE SEQUENCE [LARGE SCALE GENOMIC DNA]</scope>
    <source>
        <strain evidence="2 3">1449B</strain>
    </source>
</reference>
<sequence length="519" mass="57157">MPPRSRLDRRQRGKVSAGSVEPASGFHHPIGIVQFTGLLGRHPHLLWIGARAGNLVRVMPAEQAPVGSLDAQRIGVRPYSQQRHRTFVVVAAADRRALHGVVVSRQRLDLRPCPAKPHAPYPDQLAFDPRSLAVRPGHPPAGAQHILGNVRLPLQATQVTAQAIGAVAAALEGVDGAQLIRLVQVQTAHLDTCLMDMAGQNPSVTFGQTAQQHKQQIVLVDRCTSAQTLTQMRPTLQFQAPVQRLAQQSTEHCAWNTGNCVTDSSADQCAGPKHSASLRKHLLDFSQALVGADIDPAPSVVLARDQPLMHRLAQQRRELERAGLAIGKQLWMEDGDTAVGQPLPRRIVVAHLTVDQREVARRVMRGVIDQHQVRKAFKRHAQCAEVVIGPDIPVDHHEGLKAKQRQCALNATARFKRHAFWGVTDAQVETLTVAQVILDLLAQPRMVDDQLVKPCIAQGVQVVFDQRYIPDTHQRFGRMQGQRAHSLAFTGSENHRFHAVLFDTIKIFSKMAIFQSGPL</sequence>
<dbReference type="AlphaFoldDB" id="A0A7Z6Y5L9"/>
<evidence type="ECO:0000313" key="3">
    <source>
        <dbReference type="Proteomes" id="UP000267078"/>
    </source>
</evidence>
<proteinExistence type="predicted"/>
<feature type="compositionally biased region" description="Basic and acidic residues" evidence="1">
    <location>
        <begin position="1"/>
        <end position="10"/>
    </location>
</feature>
<dbReference type="Proteomes" id="UP000267078">
    <property type="component" value="Unassembled WGS sequence"/>
</dbReference>
<comment type="caution">
    <text evidence="2">The sequence shown here is derived from an EMBL/GenBank/DDBJ whole genome shotgun (WGS) entry which is preliminary data.</text>
</comment>
<feature type="region of interest" description="Disordered" evidence="1">
    <location>
        <begin position="1"/>
        <end position="22"/>
    </location>
</feature>
<dbReference type="EMBL" id="RBUI01000132">
    <property type="protein sequence ID" value="RMU85388.1"/>
    <property type="molecule type" value="Genomic_DNA"/>
</dbReference>
<name>A0A7Z6Y5L9_PSESH</name>
<protein>
    <submittedName>
        <fullName evidence="2">Uncharacterized protein</fullName>
    </submittedName>
</protein>
<evidence type="ECO:0000256" key="1">
    <source>
        <dbReference type="SAM" id="MobiDB-lite"/>
    </source>
</evidence>
<evidence type="ECO:0000313" key="2">
    <source>
        <dbReference type="EMBL" id="RMU85388.1"/>
    </source>
</evidence>
<gene>
    <name evidence="2" type="ORF">ALP21_05424</name>
</gene>
<accession>A0A7Z6Y5L9</accession>
<organism evidence="2 3">
    <name type="scientific">Pseudomonas savastanoi pv. phaseolicola</name>
    <name type="common">Pseudomonas syringae pv. phaseolicola</name>
    <dbReference type="NCBI Taxonomy" id="319"/>
    <lineage>
        <taxon>Bacteria</taxon>
        <taxon>Pseudomonadati</taxon>
        <taxon>Pseudomonadota</taxon>
        <taxon>Gammaproteobacteria</taxon>
        <taxon>Pseudomonadales</taxon>
        <taxon>Pseudomonadaceae</taxon>
        <taxon>Pseudomonas</taxon>
    </lineage>
</organism>